<proteinExistence type="predicted"/>
<evidence type="ECO:0000313" key="1">
    <source>
        <dbReference type="EMBL" id="USG67436.1"/>
    </source>
</evidence>
<evidence type="ECO:0008006" key="3">
    <source>
        <dbReference type="Google" id="ProtNLM"/>
    </source>
</evidence>
<reference evidence="1" key="1">
    <citation type="submission" date="2022-06" db="EMBL/GenBank/DDBJ databases">
        <title>Genome sequencing of Brevibacillus sp. BB3-R1.</title>
        <authorList>
            <person name="Heo J."/>
            <person name="Lee D."/>
            <person name="Won M."/>
            <person name="Han B.-H."/>
            <person name="Hong S.-B."/>
            <person name="Kwon S.-W."/>
        </authorList>
    </citation>
    <scope>NUCLEOTIDE SEQUENCE</scope>
    <source>
        <strain evidence="1">BB3-R1</strain>
    </source>
</reference>
<keyword evidence="2" id="KW-1185">Reference proteome</keyword>
<sequence length="168" mass="17110">MGLLKDLGMKAGEVTGLVLGGSVRVVGELTETVTGSKSAGRFIKEIGNGVEHATKFTGKTAGEIASGTWDMAAGVLTQDQQQFEDGCHDVGEAVTTTVNGVGRTFCHVVENGANVVNGLKDHDEELMQKGAKGLVYAAAIGAIAVGVVDMLGGDGVPLAEDADDASHL</sequence>
<dbReference type="RefSeq" id="WP_251874535.1">
    <property type="nucleotide sequence ID" value="NZ_CP098755.1"/>
</dbReference>
<accession>A0ABY4WS74</accession>
<name>A0ABY4WS74_9BACL</name>
<organism evidence="1 2">
    <name type="scientific">Brevibacillus ruminantium</name>
    <dbReference type="NCBI Taxonomy" id="2950604"/>
    <lineage>
        <taxon>Bacteria</taxon>
        <taxon>Bacillati</taxon>
        <taxon>Bacillota</taxon>
        <taxon>Bacilli</taxon>
        <taxon>Bacillales</taxon>
        <taxon>Paenibacillaceae</taxon>
        <taxon>Brevibacillus</taxon>
    </lineage>
</organism>
<gene>
    <name evidence="1" type="ORF">NDK47_09230</name>
</gene>
<dbReference type="EMBL" id="CP098755">
    <property type="protein sequence ID" value="USG67436.1"/>
    <property type="molecule type" value="Genomic_DNA"/>
</dbReference>
<dbReference type="Proteomes" id="UP001056500">
    <property type="component" value="Chromosome"/>
</dbReference>
<evidence type="ECO:0000313" key="2">
    <source>
        <dbReference type="Proteomes" id="UP001056500"/>
    </source>
</evidence>
<protein>
    <recommendedName>
        <fullName evidence="3">Senescence domain-containing protein</fullName>
    </recommendedName>
</protein>